<gene>
    <name evidence="2" type="ORF">CNN82_18040</name>
</gene>
<accession>A0AB33ED08</accession>
<proteinExistence type="predicted"/>
<name>A0AB33ED08_9PSED</name>
<organism evidence="2 3">
    <name type="scientific">Pseudomonas frederiksbergensis</name>
    <dbReference type="NCBI Taxonomy" id="104087"/>
    <lineage>
        <taxon>Bacteria</taxon>
        <taxon>Pseudomonadati</taxon>
        <taxon>Pseudomonadota</taxon>
        <taxon>Gammaproteobacteria</taxon>
        <taxon>Pseudomonadales</taxon>
        <taxon>Pseudomonadaceae</taxon>
        <taxon>Pseudomonas</taxon>
    </lineage>
</organism>
<sequence>MTNVATNSKGKPVEDTMSARTDDLPHNVTDSWKWQLVVAATEVAFGPVAVLIDSTGTDDYSPIKLMREPDYGA</sequence>
<dbReference type="EMBL" id="CP023466">
    <property type="protein sequence ID" value="ATE78233.1"/>
    <property type="molecule type" value="Genomic_DNA"/>
</dbReference>
<evidence type="ECO:0000313" key="2">
    <source>
        <dbReference type="EMBL" id="ATE78233.1"/>
    </source>
</evidence>
<evidence type="ECO:0000313" key="3">
    <source>
        <dbReference type="Proteomes" id="UP000218385"/>
    </source>
</evidence>
<dbReference type="AlphaFoldDB" id="A0AB33ED08"/>
<dbReference type="Proteomes" id="UP000218385">
    <property type="component" value="Chromosome"/>
</dbReference>
<protein>
    <submittedName>
        <fullName evidence="2">Uncharacterized protein</fullName>
    </submittedName>
</protein>
<feature type="region of interest" description="Disordered" evidence="1">
    <location>
        <begin position="1"/>
        <end position="24"/>
    </location>
</feature>
<evidence type="ECO:0000256" key="1">
    <source>
        <dbReference type="SAM" id="MobiDB-lite"/>
    </source>
</evidence>
<reference evidence="2 3" key="1">
    <citation type="submission" date="2017-09" db="EMBL/GenBank/DDBJ databases">
        <title>Complete Genome sequence of Lysobacter capsici KNU-15.</title>
        <authorList>
            <person name="Kim M.-C."/>
            <person name="Yi H."/>
            <person name="Lee D.-W."/>
            <person name="Shin J.-H."/>
        </authorList>
    </citation>
    <scope>NUCLEOTIDE SEQUENCE [LARGE SCALE GENOMIC DNA]</scope>
    <source>
        <strain evidence="2 3">KNU-15</strain>
    </source>
</reference>